<dbReference type="KEGG" id="bjp:RN69_35200"/>
<reference evidence="3 6" key="3">
    <citation type="submission" date="2017-03" db="EMBL/GenBank/DDBJ databases">
        <title>Whole genome sequences of fourteen strains of Bradyrhizobium canariense and one strain of Bradyrhizobium japonicum isolated from Lupinus (Papilionoideae: Genisteae) species in Algeria.</title>
        <authorList>
            <person name="Crovadore J."/>
            <person name="Chekireb D."/>
            <person name="Brachmann A."/>
            <person name="Chablais R."/>
            <person name="Cochard B."/>
            <person name="Lefort F."/>
        </authorList>
    </citation>
    <scope>NUCLEOTIDE SEQUENCE [LARGE SCALE GENOMIC DNA]</scope>
    <source>
        <strain evidence="3 6">UBMA197</strain>
    </source>
</reference>
<dbReference type="EMBL" id="CP017637">
    <property type="protein sequence ID" value="APG14189.1"/>
    <property type="molecule type" value="Genomic_DNA"/>
</dbReference>
<proteinExistence type="predicted"/>
<sequence>MSHSVSYAPARAPLPDHEQKQAALSYLNEAWAEARHDGVDGDCLAQASLFAAFAELVGTYGEDAVAKFVEGFPGRIRNGEFSVTLARQ</sequence>
<dbReference type="Proteomes" id="UP000193335">
    <property type="component" value="Unassembled WGS sequence"/>
</dbReference>
<evidence type="ECO:0000313" key="4">
    <source>
        <dbReference type="Proteomes" id="UP000030377"/>
    </source>
</evidence>
<dbReference type="AlphaFoldDB" id="A0A0A3XKK3"/>
<reference evidence="1 5" key="2">
    <citation type="submission" date="2016-11" db="EMBL/GenBank/DDBJ databases">
        <title>Complete Genome Sequence of Bradyrhizobium sp. strain J5, an isolated from soybean nodule in Hokkaido.</title>
        <authorList>
            <person name="Kanehara K."/>
        </authorList>
    </citation>
    <scope>NUCLEOTIDE SEQUENCE [LARGE SCALE GENOMIC DNA]</scope>
    <source>
        <strain evidence="1 5">J5</strain>
    </source>
</reference>
<dbReference type="GeneID" id="64067797"/>
<evidence type="ECO:0000313" key="1">
    <source>
        <dbReference type="EMBL" id="APG14189.1"/>
    </source>
</evidence>
<dbReference type="RefSeq" id="WP_014497305.1">
    <property type="nucleotide sequence ID" value="NZ_BJNK01000032.1"/>
</dbReference>
<dbReference type="OrthoDB" id="9809513at2"/>
<dbReference type="EMBL" id="JRPN01000040">
    <property type="protein sequence ID" value="KGT73794.1"/>
    <property type="molecule type" value="Genomic_DNA"/>
</dbReference>
<dbReference type="eggNOG" id="ENOG50331ZS">
    <property type="taxonomic scope" value="Bacteria"/>
</dbReference>
<accession>A0A0A3XKK3</accession>
<dbReference type="EMBL" id="NAFL01000266">
    <property type="protein sequence ID" value="OSJ29428.1"/>
    <property type="molecule type" value="Genomic_DNA"/>
</dbReference>
<dbReference type="PATRIC" id="fig|375.37.peg.6158"/>
<dbReference type="Proteomes" id="UP000181962">
    <property type="component" value="Chromosome"/>
</dbReference>
<name>A0A0A3XKK3_BRAJP</name>
<dbReference type="STRING" id="375.BKD09_RS38130"/>
<reference evidence="2 4" key="1">
    <citation type="submission" date="2014-09" db="EMBL/GenBank/DDBJ databases">
        <title>Draft genome of Bradyrhizobium japonicum Is-34.</title>
        <authorList>
            <person name="Tsurumaru H."/>
            <person name="Yamakawa T."/>
            <person name="Hashimoto S."/>
            <person name="Okizaki K."/>
            <person name="Kanesaki Y."/>
            <person name="Yoshikawa H."/>
            <person name="Yajima S."/>
        </authorList>
    </citation>
    <scope>NUCLEOTIDE SEQUENCE [LARGE SCALE GENOMIC DNA]</scope>
    <source>
        <strain evidence="2 4">Is-34</strain>
    </source>
</reference>
<gene>
    <name evidence="1" type="ORF">BKD09_38130</name>
    <name evidence="3" type="ORF">BSZ19_28125</name>
    <name evidence="2" type="ORF">MA20_42080</name>
</gene>
<evidence type="ECO:0000313" key="6">
    <source>
        <dbReference type="Proteomes" id="UP000193335"/>
    </source>
</evidence>
<dbReference type="Proteomes" id="UP000030377">
    <property type="component" value="Unassembled WGS sequence"/>
</dbReference>
<evidence type="ECO:0000313" key="2">
    <source>
        <dbReference type="EMBL" id="KGT73794.1"/>
    </source>
</evidence>
<protein>
    <submittedName>
        <fullName evidence="2">Uncharacterized protein</fullName>
    </submittedName>
</protein>
<organism evidence="2 4">
    <name type="scientific">Bradyrhizobium japonicum</name>
    <dbReference type="NCBI Taxonomy" id="375"/>
    <lineage>
        <taxon>Bacteria</taxon>
        <taxon>Pseudomonadati</taxon>
        <taxon>Pseudomonadota</taxon>
        <taxon>Alphaproteobacteria</taxon>
        <taxon>Hyphomicrobiales</taxon>
        <taxon>Nitrobacteraceae</taxon>
        <taxon>Bradyrhizobium</taxon>
    </lineage>
</organism>
<evidence type="ECO:0000313" key="5">
    <source>
        <dbReference type="Proteomes" id="UP000181962"/>
    </source>
</evidence>
<evidence type="ECO:0000313" key="3">
    <source>
        <dbReference type="EMBL" id="OSJ29428.1"/>
    </source>
</evidence>